<dbReference type="PANTHER" id="PTHR30363:SF44">
    <property type="entry name" value="AGA OPERON TRANSCRIPTIONAL REPRESSOR-RELATED"/>
    <property type="match status" value="1"/>
</dbReference>
<keyword evidence="3" id="KW-0804">Transcription</keyword>
<dbReference type="GO" id="GO:0003677">
    <property type="term" value="F:DNA binding"/>
    <property type="evidence" value="ECO:0007669"/>
    <property type="project" value="UniProtKB-KW"/>
</dbReference>
<dbReference type="OrthoDB" id="9797223at2"/>
<evidence type="ECO:0000313" key="5">
    <source>
        <dbReference type="EMBL" id="VBB06603.1"/>
    </source>
</evidence>
<gene>
    <name evidence="5" type="ORF">LUCI_1839</name>
</gene>
<dbReference type="PRINTS" id="PR00037">
    <property type="entry name" value="HTHLACR"/>
</dbReference>
<dbReference type="SUPFAM" id="SSF46785">
    <property type="entry name" value="Winged helix' DNA-binding domain"/>
    <property type="match status" value="1"/>
</dbReference>
<organism evidence="5 6">
    <name type="scientific">Lucifera butyrica</name>
    <dbReference type="NCBI Taxonomy" id="1351585"/>
    <lineage>
        <taxon>Bacteria</taxon>
        <taxon>Bacillati</taxon>
        <taxon>Bacillota</taxon>
        <taxon>Negativicutes</taxon>
        <taxon>Veillonellales</taxon>
        <taxon>Veillonellaceae</taxon>
        <taxon>Lucifera</taxon>
    </lineage>
</organism>
<keyword evidence="1" id="KW-0805">Transcription regulation</keyword>
<evidence type="ECO:0000313" key="6">
    <source>
        <dbReference type="Proteomes" id="UP000277811"/>
    </source>
</evidence>
<sequence length="251" mass="27982">MLGIERRQKITERIQRDRKVYVSTLSELFGVTEETVRRDLEKLENEGILSRTYGGAISNQHTNEDLSFPARTSLNFEAKQLIAAKAAALINDRDTIMVDASTTCLELMHALKEKKGLTVITNSVKITHDFMDANFNIISTGGSLRSHSCALVGPVAVNTLANYYVDVAVISCKGLSLAKGIMESNEPESEFKKRLIQQAGKTILLADHTKFNKTAFVKLMDFAALDYIVTDQAPAGEWLELFNKYNIKVLY</sequence>
<dbReference type="Proteomes" id="UP000277811">
    <property type="component" value="Unassembled WGS sequence"/>
</dbReference>
<evidence type="ECO:0000256" key="1">
    <source>
        <dbReference type="ARBA" id="ARBA00023015"/>
    </source>
</evidence>
<dbReference type="Pfam" id="PF00455">
    <property type="entry name" value="DeoRC"/>
    <property type="match status" value="1"/>
</dbReference>
<dbReference type="RefSeq" id="WP_122627543.1">
    <property type="nucleotide sequence ID" value="NZ_UPPP01000065.1"/>
</dbReference>
<dbReference type="SMART" id="SM01134">
    <property type="entry name" value="DeoRC"/>
    <property type="match status" value="1"/>
</dbReference>
<keyword evidence="6" id="KW-1185">Reference proteome</keyword>
<dbReference type="GO" id="GO:0003700">
    <property type="term" value="F:DNA-binding transcription factor activity"/>
    <property type="evidence" value="ECO:0007669"/>
    <property type="project" value="InterPro"/>
</dbReference>
<dbReference type="PROSITE" id="PS51000">
    <property type="entry name" value="HTH_DEOR_2"/>
    <property type="match status" value="1"/>
</dbReference>
<dbReference type="InterPro" id="IPR050313">
    <property type="entry name" value="Carb_Metab_HTH_regulators"/>
</dbReference>
<dbReference type="PROSITE" id="PS00894">
    <property type="entry name" value="HTH_DEOR_1"/>
    <property type="match status" value="1"/>
</dbReference>
<feature type="domain" description="HTH deoR-type" evidence="4">
    <location>
        <begin position="3"/>
        <end position="58"/>
    </location>
</feature>
<dbReference type="InterPro" id="IPR036388">
    <property type="entry name" value="WH-like_DNA-bd_sf"/>
</dbReference>
<protein>
    <submittedName>
        <fullName evidence="5">Lacr bacterial regulatory protein hth signature</fullName>
    </submittedName>
</protein>
<dbReference type="InterPro" id="IPR014036">
    <property type="entry name" value="DeoR-like_C"/>
</dbReference>
<dbReference type="PANTHER" id="PTHR30363">
    <property type="entry name" value="HTH-TYPE TRANSCRIPTIONAL REGULATOR SRLR-RELATED"/>
    <property type="match status" value="1"/>
</dbReference>
<dbReference type="Gene3D" id="1.10.10.10">
    <property type="entry name" value="Winged helix-like DNA-binding domain superfamily/Winged helix DNA-binding domain"/>
    <property type="match status" value="1"/>
</dbReference>
<dbReference type="InterPro" id="IPR001034">
    <property type="entry name" value="DeoR_HTH"/>
</dbReference>
<reference evidence="5 6" key="1">
    <citation type="submission" date="2018-06" db="EMBL/GenBank/DDBJ databases">
        <authorList>
            <person name="Strepis N."/>
        </authorList>
    </citation>
    <scope>NUCLEOTIDE SEQUENCE [LARGE SCALE GENOMIC DNA]</scope>
    <source>
        <strain evidence="5">LUCI</strain>
    </source>
</reference>
<name>A0A498R8Y7_9FIRM</name>
<dbReference type="InterPro" id="IPR018356">
    <property type="entry name" value="Tscrpt_reg_HTH_DeoR_CS"/>
</dbReference>
<evidence type="ECO:0000259" key="4">
    <source>
        <dbReference type="PROSITE" id="PS51000"/>
    </source>
</evidence>
<accession>A0A498R8Y7</accession>
<dbReference type="Pfam" id="PF08220">
    <property type="entry name" value="HTH_DeoR"/>
    <property type="match status" value="1"/>
</dbReference>
<keyword evidence="2" id="KW-0238">DNA-binding</keyword>
<dbReference type="SMART" id="SM00420">
    <property type="entry name" value="HTH_DEOR"/>
    <property type="match status" value="1"/>
</dbReference>
<proteinExistence type="predicted"/>
<dbReference type="Gene3D" id="3.40.50.1360">
    <property type="match status" value="1"/>
</dbReference>
<dbReference type="EMBL" id="UPPP01000065">
    <property type="protein sequence ID" value="VBB06603.1"/>
    <property type="molecule type" value="Genomic_DNA"/>
</dbReference>
<dbReference type="InterPro" id="IPR037171">
    <property type="entry name" value="NagB/RpiA_transferase-like"/>
</dbReference>
<dbReference type="InterPro" id="IPR036390">
    <property type="entry name" value="WH_DNA-bd_sf"/>
</dbReference>
<dbReference type="AlphaFoldDB" id="A0A498R8Y7"/>
<evidence type="ECO:0000256" key="3">
    <source>
        <dbReference type="ARBA" id="ARBA00023163"/>
    </source>
</evidence>
<evidence type="ECO:0000256" key="2">
    <source>
        <dbReference type="ARBA" id="ARBA00023125"/>
    </source>
</evidence>
<dbReference type="SUPFAM" id="SSF100950">
    <property type="entry name" value="NagB/RpiA/CoA transferase-like"/>
    <property type="match status" value="1"/>
</dbReference>